<keyword evidence="2" id="KW-1185">Reference proteome</keyword>
<organism evidence="1 2">
    <name type="scientific">Bacillus solimangrovi</name>
    <dbReference type="NCBI Taxonomy" id="1305675"/>
    <lineage>
        <taxon>Bacteria</taxon>
        <taxon>Bacillati</taxon>
        <taxon>Bacillota</taxon>
        <taxon>Bacilli</taxon>
        <taxon>Bacillales</taxon>
        <taxon>Bacillaceae</taxon>
        <taxon>Bacillus</taxon>
    </lineage>
</organism>
<evidence type="ECO:0000313" key="1">
    <source>
        <dbReference type="EMBL" id="OEH91809.1"/>
    </source>
</evidence>
<dbReference type="STRING" id="1305675.BFG57_03465"/>
<sequence>MKKILLYVLSSLSLLIWSVVGVIIITERSGTNEVMLVKERVTAIEELEISERKLTMSNKDTQIGQIEDNIETDFEIGTKVITENLVSAYIHDGVVSIDKLMEVLEIE</sequence>
<reference evidence="1 2" key="1">
    <citation type="submission" date="2016-08" db="EMBL/GenBank/DDBJ databases">
        <title>Genome of Bacillus solimangrovi GH2-4.</title>
        <authorList>
            <person name="Lim S."/>
            <person name="Kim B.-C."/>
        </authorList>
    </citation>
    <scope>NUCLEOTIDE SEQUENCE [LARGE SCALE GENOMIC DNA]</scope>
    <source>
        <strain evidence="1 2">GH2-4</strain>
    </source>
</reference>
<comment type="caution">
    <text evidence="1">The sequence shown here is derived from an EMBL/GenBank/DDBJ whole genome shotgun (WGS) entry which is preliminary data.</text>
</comment>
<proteinExistence type="predicted"/>
<name>A0A1E5LCP7_9BACI</name>
<dbReference type="AlphaFoldDB" id="A0A1E5LCP7"/>
<dbReference type="Proteomes" id="UP000095209">
    <property type="component" value="Unassembled WGS sequence"/>
</dbReference>
<evidence type="ECO:0000313" key="2">
    <source>
        <dbReference type="Proteomes" id="UP000095209"/>
    </source>
</evidence>
<protein>
    <submittedName>
        <fullName evidence="1">Uncharacterized protein</fullName>
    </submittedName>
</protein>
<accession>A0A1E5LCP7</accession>
<dbReference type="EMBL" id="MJEH01000044">
    <property type="protein sequence ID" value="OEH91809.1"/>
    <property type="molecule type" value="Genomic_DNA"/>
</dbReference>
<gene>
    <name evidence="1" type="ORF">BFG57_03465</name>
</gene>
<dbReference type="RefSeq" id="WP_069718094.1">
    <property type="nucleotide sequence ID" value="NZ_MJEH01000044.1"/>
</dbReference>